<dbReference type="PROSITE" id="PS50937">
    <property type="entry name" value="HTH_MERR_2"/>
    <property type="match status" value="1"/>
</dbReference>
<protein>
    <submittedName>
        <fullName evidence="6">MerR family transcriptional regulator</fullName>
    </submittedName>
</protein>
<keyword evidence="3" id="KW-0804">Transcription</keyword>
<dbReference type="Pfam" id="PF00376">
    <property type="entry name" value="MerR"/>
    <property type="match status" value="1"/>
</dbReference>
<gene>
    <name evidence="6" type="ORF">OIN59_19795</name>
</gene>
<sequence>MASLLTIAEVAERTGLTAHTLRYYERAGLIAPVARAPGGQRRYAASDMEWIGFLLRLRETQMPIGQMQAFARLRSEGNATAPERRELLEQHLAQVLATITAMQQAAQVLQAKIGHYRDLEASLRHTPSSPHQGSPHVPRNPTPLSPGPRQAARNRRPRR</sequence>
<dbReference type="PROSITE" id="PS00552">
    <property type="entry name" value="HTH_MERR_1"/>
    <property type="match status" value="1"/>
</dbReference>
<accession>A0ABT5S159</accession>
<dbReference type="Pfam" id="PF09278">
    <property type="entry name" value="MerR-DNA-bind"/>
    <property type="match status" value="1"/>
</dbReference>
<evidence type="ECO:0000256" key="1">
    <source>
        <dbReference type="ARBA" id="ARBA00023015"/>
    </source>
</evidence>
<dbReference type="InterPro" id="IPR015358">
    <property type="entry name" value="Tscrpt_reg_MerR_DNA-bd"/>
</dbReference>
<dbReference type="Gene3D" id="1.10.1660.10">
    <property type="match status" value="1"/>
</dbReference>
<dbReference type="PANTHER" id="PTHR30204">
    <property type="entry name" value="REDOX-CYCLING DRUG-SENSING TRANSCRIPTIONAL ACTIVATOR SOXR"/>
    <property type="match status" value="1"/>
</dbReference>
<dbReference type="InterPro" id="IPR009061">
    <property type="entry name" value="DNA-bd_dom_put_sf"/>
</dbReference>
<keyword evidence="7" id="KW-1185">Reference proteome</keyword>
<feature type="domain" description="HTH merR-type" evidence="5">
    <location>
        <begin position="4"/>
        <end position="73"/>
    </location>
</feature>
<feature type="region of interest" description="Disordered" evidence="4">
    <location>
        <begin position="123"/>
        <end position="159"/>
    </location>
</feature>
<dbReference type="RefSeq" id="WP_274113067.1">
    <property type="nucleotide sequence ID" value="NZ_JAPCKI010000015.1"/>
</dbReference>
<evidence type="ECO:0000313" key="6">
    <source>
        <dbReference type="EMBL" id="MDD2179689.1"/>
    </source>
</evidence>
<comment type="caution">
    <text evidence="6">The sequence shown here is derived from an EMBL/GenBank/DDBJ whole genome shotgun (WGS) entry which is preliminary data.</text>
</comment>
<dbReference type="PRINTS" id="PR00040">
    <property type="entry name" value="HTHMERR"/>
</dbReference>
<keyword evidence="2" id="KW-0238">DNA-binding</keyword>
<dbReference type="SMART" id="SM00422">
    <property type="entry name" value="HTH_MERR"/>
    <property type="match status" value="1"/>
</dbReference>
<evidence type="ECO:0000256" key="3">
    <source>
        <dbReference type="ARBA" id="ARBA00023163"/>
    </source>
</evidence>
<dbReference type="Proteomes" id="UP001148932">
    <property type="component" value="Unassembled WGS sequence"/>
</dbReference>
<organism evidence="6 7">
    <name type="scientific">Acidovorax benzenivorans</name>
    <dbReference type="NCBI Taxonomy" id="2987520"/>
    <lineage>
        <taxon>Bacteria</taxon>
        <taxon>Pseudomonadati</taxon>
        <taxon>Pseudomonadota</taxon>
        <taxon>Betaproteobacteria</taxon>
        <taxon>Burkholderiales</taxon>
        <taxon>Comamonadaceae</taxon>
        <taxon>Acidovorax</taxon>
    </lineage>
</organism>
<proteinExistence type="predicted"/>
<evidence type="ECO:0000256" key="2">
    <source>
        <dbReference type="ARBA" id="ARBA00023125"/>
    </source>
</evidence>
<dbReference type="InterPro" id="IPR000551">
    <property type="entry name" value="MerR-type_HTH_dom"/>
</dbReference>
<evidence type="ECO:0000256" key="4">
    <source>
        <dbReference type="SAM" id="MobiDB-lite"/>
    </source>
</evidence>
<dbReference type="EMBL" id="JAPCKI010000015">
    <property type="protein sequence ID" value="MDD2179689.1"/>
    <property type="molecule type" value="Genomic_DNA"/>
</dbReference>
<name>A0ABT5S159_9BURK</name>
<dbReference type="CDD" id="cd01109">
    <property type="entry name" value="HTH_YyaN"/>
    <property type="match status" value="1"/>
</dbReference>
<dbReference type="SUPFAM" id="SSF46955">
    <property type="entry name" value="Putative DNA-binding domain"/>
    <property type="match status" value="1"/>
</dbReference>
<evidence type="ECO:0000259" key="5">
    <source>
        <dbReference type="PROSITE" id="PS50937"/>
    </source>
</evidence>
<keyword evidence="1" id="KW-0805">Transcription regulation</keyword>
<reference evidence="6" key="1">
    <citation type="submission" date="2022-10" db="EMBL/GenBank/DDBJ databases">
        <title>Description of microaerobic benzene degrading bacteria.</title>
        <authorList>
            <person name="Bedics A."/>
            <person name="Tancsics A."/>
            <person name="Banerjee S."/>
        </authorList>
    </citation>
    <scope>NUCLEOTIDE SEQUENCE</scope>
    <source>
        <strain evidence="6">D2M1</strain>
    </source>
</reference>
<evidence type="ECO:0000313" key="7">
    <source>
        <dbReference type="Proteomes" id="UP001148932"/>
    </source>
</evidence>
<dbReference type="InterPro" id="IPR047057">
    <property type="entry name" value="MerR_fam"/>
</dbReference>
<dbReference type="PANTHER" id="PTHR30204:SF98">
    <property type="entry name" value="HTH-TYPE TRANSCRIPTIONAL REGULATOR ADHR"/>
    <property type="match status" value="1"/>
</dbReference>